<reference evidence="1 2" key="1">
    <citation type="submission" date="2017-05" db="EMBL/GenBank/DDBJ databases">
        <title>Biotechnological potential of actinobacteria isolated from South African environments.</title>
        <authorList>
            <person name="Le Roes-Hill M."/>
            <person name="Prins A."/>
            <person name="Durrell K.A."/>
        </authorList>
    </citation>
    <scope>NUCLEOTIDE SEQUENCE [LARGE SCALE GENOMIC DNA]</scope>
    <source>
        <strain evidence="1">BS2</strain>
    </source>
</reference>
<name>A0A243QFU1_9ACTN</name>
<gene>
    <name evidence="1" type="ORF">CA982_02530</name>
</gene>
<protein>
    <submittedName>
        <fullName evidence="1">Uncharacterized protein</fullName>
    </submittedName>
</protein>
<dbReference type="RefSeq" id="WP_086533770.1">
    <property type="nucleotide sequence ID" value="NZ_NGFO01000002.1"/>
</dbReference>
<accession>A0A243QFU1</accession>
<keyword evidence="2" id="KW-1185">Reference proteome</keyword>
<proteinExistence type="predicted"/>
<organism evidence="1 2">
    <name type="scientific">Gordonia lacunae</name>
    <dbReference type="NCBI Taxonomy" id="417102"/>
    <lineage>
        <taxon>Bacteria</taxon>
        <taxon>Bacillati</taxon>
        <taxon>Actinomycetota</taxon>
        <taxon>Actinomycetes</taxon>
        <taxon>Mycobacteriales</taxon>
        <taxon>Gordoniaceae</taxon>
        <taxon>Gordonia</taxon>
    </lineage>
</organism>
<evidence type="ECO:0000313" key="1">
    <source>
        <dbReference type="EMBL" id="OUC80628.1"/>
    </source>
</evidence>
<dbReference type="OrthoDB" id="9942083at2"/>
<dbReference type="AlphaFoldDB" id="A0A243QFU1"/>
<dbReference type="Proteomes" id="UP000194632">
    <property type="component" value="Unassembled WGS sequence"/>
</dbReference>
<comment type="caution">
    <text evidence="1">The sequence shown here is derived from an EMBL/GenBank/DDBJ whole genome shotgun (WGS) entry which is preliminary data.</text>
</comment>
<sequence length="92" mass="10424">MGEAEYRDAGRAQALMFLVELERHARFLVSRIEQSGRRSRDITGEVAELNETYETIAALRSHYGLVRSPANTMVVGRTDARARHRPPRGSVR</sequence>
<evidence type="ECO:0000313" key="2">
    <source>
        <dbReference type="Proteomes" id="UP000194632"/>
    </source>
</evidence>
<dbReference type="STRING" id="417102.CA982_02530"/>
<dbReference type="EMBL" id="NGFO01000002">
    <property type="protein sequence ID" value="OUC80628.1"/>
    <property type="molecule type" value="Genomic_DNA"/>
</dbReference>